<gene>
    <name evidence="2" type="ORF">PROQFM164_S03g001294</name>
</gene>
<dbReference type="OrthoDB" id="4318382at2759"/>
<evidence type="ECO:0000313" key="3">
    <source>
        <dbReference type="Proteomes" id="UP000030686"/>
    </source>
</evidence>
<accession>W6QDK4</accession>
<name>W6QDK4_PENRF</name>
<keyword evidence="3" id="KW-1185">Reference proteome</keyword>
<organism evidence="2 3">
    <name type="scientific">Penicillium roqueforti (strain FM164)</name>
    <dbReference type="NCBI Taxonomy" id="1365484"/>
    <lineage>
        <taxon>Eukaryota</taxon>
        <taxon>Fungi</taxon>
        <taxon>Dikarya</taxon>
        <taxon>Ascomycota</taxon>
        <taxon>Pezizomycotina</taxon>
        <taxon>Eurotiomycetes</taxon>
        <taxon>Eurotiomycetidae</taxon>
        <taxon>Eurotiales</taxon>
        <taxon>Aspergillaceae</taxon>
        <taxon>Penicillium</taxon>
    </lineage>
</organism>
<feature type="compositionally biased region" description="Low complexity" evidence="1">
    <location>
        <begin position="85"/>
        <end position="101"/>
    </location>
</feature>
<dbReference type="AlphaFoldDB" id="W6QDK4"/>
<dbReference type="Proteomes" id="UP000030686">
    <property type="component" value="Unassembled WGS sequence"/>
</dbReference>
<evidence type="ECO:0000256" key="1">
    <source>
        <dbReference type="SAM" id="MobiDB-lite"/>
    </source>
</evidence>
<proteinExistence type="predicted"/>
<evidence type="ECO:0000313" key="2">
    <source>
        <dbReference type="EMBL" id="CDM34570.1"/>
    </source>
</evidence>
<protein>
    <submittedName>
        <fullName evidence="2">Genomic scaffold, ProqFM164S03</fullName>
    </submittedName>
</protein>
<dbReference type="EMBL" id="HG792017">
    <property type="protein sequence ID" value="CDM34570.1"/>
    <property type="molecule type" value="Genomic_DNA"/>
</dbReference>
<reference evidence="2" key="1">
    <citation type="journal article" date="2014" name="Nat. Commun.">
        <title>Multiple recent horizontal transfers of a large genomic region in cheese making fungi.</title>
        <authorList>
            <person name="Cheeseman K."/>
            <person name="Ropars J."/>
            <person name="Renault P."/>
            <person name="Dupont J."/>
            <person name="Gouzy J."/>
            <person name="Branca A."/>
            <person name="Abraham A.L."/>
            <person name="Ceppi M."/>
            <person name="Conseiller E."/>
            <person name="Debuchy R."/>
            <person name="Malagnac F."/>
            <person name="Goarin A."/>
            <person name="Silar P."/>
            <person name="Lacoste S."/>
            <person name="Sallet E."/>
            <person name="Bensimon A."/>
            <person name="Giraud T."/>
            <person name="Brygoo Y."/>
        </authorList>
    </citation>
    <scope>NUCLEOTIDE SEQUENCE [LARGE SCALE GENOMIC DNA]</scope>
    <source>
        <strain evidence="2">FM164</strain>
    </source>
</reference>
<sequence>MTPSNPPQPKSPLSSEDGLQQALIKTTSFYCTALLNQVSDLLQVDYAAVAKCVGISERQAQRHFYWLKTKIASYGNATLTQAEKQGQGQNDGQDGQDGNDS</sequence>
<feature type="region of interest" description="Disordered" evidence="1">
    <location>
        <begin position="82"/>
        <end position="101"/>
    </location>
</feature>